<dbReference type="InterPro" id="IPR005225">
    <property type="entry name" value="Small_GTP-bd"/>
</dbReference>
<feature type="domain" description="Tr-type G" evidence="9">
    <location>
        <begin position="8"/>
        <end position="290"/>
    </location>
</feature>
<dbReference type="CDD" id="cd01886">
    <property type="entry name" value="EF-G"/>
    <property type="match status" value="1"/>
</dbReference>
<dbReference type="SUPFAM" id="SSF50447">
    <property type="entry name" value="Translation proteins"/>
    <property type="match status" value="1"/>
</dbReference>
<dbReference type="GO" id="GO:0003746">
    <property type="term" value="F:translation elongation factor activity"/>
    <property type="evidence" value="ECO:0007669"/>
    <property type="project" value="UniProtKB-KW"/>
</dbReference>
<sequence>MPRTLPIERYRNIGISAHIDAGKTTTTERILFYTGMSHKLGEVHDGAATTDWMAQEQERGITITSAAVSCFWSGMDGSFTPHRINIIDTPGHVDFTIEVERSMRVLDGAVMVYDAVGGVQPQSETVWRQANKYHVPRIAFVNKMDRQGADFFRVVQMMKDRLHANPVPIVIPIGAEEHFSGVVDLNKMRAIYWDDASQGMSFSYAPIPAELQALAAEWRENMVAAAAEASEALMDRYLEQGDLSEEEVVAGLRQRTLLGEIQPMLCGSAFKNKGVQRMLDAVIELMPSPLDVPAVNGVNEQGEHDERHADDSEPFSALAFKLMSDPYVGQLTFVRVYSGVLRKGDSVWNAVKGRKERIGRIVQMQANDRIEIEEIRAGDIAACVGLKEVTTGETLCDPHAVITLERMEFPDPVISLSIEPKTKSDQEKMGLALQRLAAEDPSFRLHTDEESGQTIISGMGELHLEIIVDRMKREFGVEANIGRPQVTYRETIRKTVREVEGKFVRQSGGKGQYGHVVLTLEPQQAGAGFAFEDATKGGVVPREFIPSVEKGIREALNSGVLAGYPVVDIKATLTFGSYHDVDSSEMAFRMAAIFGFKAAAKLADPVILEPLMQVEVETPEEYAGGVMGDLSARRGTLQGMDERFGARIIRAEVPLSEMFGYATTLRSMSQGRATYSMEFAHYAEAPRNVAESIIAARA</sequence>
<dbReference type="EMBL" id="JBEWWF010000002">
    <property type="protein sequence ID" value="MET3076330.1"/>
    <property type="molecule type" value="Genomic_DNA"/>
</dbReference>
<dbReference type="InterPro" id="IPR005517">
    <property type="entry name" value="Transl_elong_EFG/EF2_IV"/>
</dbReference>
<dbReference type="CDD" id="cd04088">
    <property type="entry name" value="EFG_mtEFG_II"/>
    <property type="match status" value="1"/>
</dbReference>
<dbReference type="Gene3D" id="2.40.30.10">
    <property type="entry name" value="Translation factors"/>
    <property type="match status" value="1"/>
</dbReference>
<dbReference type="RefSeq" id="WP_354466695.1">
    <property type="nucleotide sequence ID" value="NZ_JBEWWF010000002.1"/>
</dbReference>
<evidence type="ECO:0000259" key="9">
    <source>
        <dbReference type="PROSITE" id="PS51722"/>
    </source>
</evidence>
<evidence type="ECO:0000256" key="1">
    <source>
        <dbReference type="ARBA" id="ARBA00005870"/>
    </source>
</evidence>
<feature type="binding site" evidence="8">
    <location>
        <begin position="142"/>
        <end position="145"/>
    </location>
    <ligand>
        <name>GTP</name>
        <dbReference type="ChEBI" id="CHEBI:37565"/>
    </ligand>
</feature>
<dbReference type="SUPFAM" id="SSF54211">
    <property type="entry name" value="Ribosomal protein S5 domain 2-like"/>
    <property type="match status" value="1"/>
</dbReference>
<dbReference type="InterPro" id="IPR041095">
    <property type="entry name" value="EFG_II"/>
</dbReference>
<dbReference type="InterPro" id="IPR035649">
    <property type="entry name" value="EFG_V"/>
</dbReference>
<dbReference type="CDD" id="cd03713">
    <property type="entry name" value="EFG_mtEFG_C"/>
    <property type="match status" value="1"/>
</dbReference>
<dbReference type="SUPFAM" id="SSF54980">
    <property type="entry name" value="EF-G C-terminal domain-like"/>
    <property type="match status" value="2"/>
</dbReference>
<dbReference type="InterPro" id="IPR014721">
    <property type="entry name" value="Ribsml_uS5_D2-typ_fold_subgr"/>
</dbReference>
<dbReference type="PROSITE" id="PS51722">
    <property type="entry name" value="G_TR_2"/>
    <property type="match status" value="1"/>
</dbReference>
<dbReference type="Pfam" id="PF00009">
    <property type="entry name" value="GTP_EFTU"/>
    <property type="match status" value="1"/>
</dbReference>
<evidence type="ECO:0000313" key="10">
    <source>
        <dbReference type="EMBL" id="MET3076330.1"/>
    </source>
</evidence>
<keyword evidence="6 8" id="KW-0342">GTP-binding</keyword>
<dbReference type="NCBIfam" id="TIGR00231">
    <property type="entry name" value="small_GTP"/>
    <property type="match status" value="1"/>
</dbReference>
<evidence type="ECO:0000256" key="2">
    <source>
        <dbReference type="ARBA" id="ARBA00017872"/>
    </source>
</evidence>
<keyword evidence="11" id="KW-1185">Reference proteome</keyword>
<dbReference type="Gene3D" id="3.30.70.870">
    <property type="entry name" value="Elongation Factor G (Translational Gtpase), domain 3"/>
    <property type="match status" value="1"/>
</dbReference>
<dbReference type="InterPro" id="IPR000795">
    <property type="entry name" value="T_Tr_GTP-bd_dom"/>
</dbReference>
<dbReference type="InterPro" id="IPR009000">
    <property type="entry name" value="Transl_B-barrel_sf"/>
</dbReference>
<keyword evidence="5 8" id="KW-0648">Protein biosynthesis</keyword>
<dbReference type="NCBIfam" id="NF009381">
    <property type="entry name" value="PRK12740.1-5"/>
    <property type="match status" value="1"/>
</dbReference>
<dbReference type="InterPro" id="IPR027417">
    <property type="entry name" value="P-loop_NTPase"/>
</dbReference>
<dbReference type="Pfam" id="PF00679">
    <property type="entry name" value="EFG_C"/>
    <property type="match status" value="1"/>
</dbReference>
<evidence type="ECO:0000256" key="8">
    <source>
        <dbReference type="HAMAP-Rule" id="MF_00054"/>
    </source>
</evidence>
<evidence type="ECO:0000256" key="3">
    <source>
        <dbReference type="ARBA" id="ARBA00022741"/>
    </source>
</evidence>
<dbReference type="CDD" id="cd16262">
    <property type="entry name" value="EFG_III"/>
    <property type="match status" value="1"/>
</dbReference>
<dbReference type="Pfam" id="PF14492">
    <property type="entry name" value="EFG_III"/>
    <property type="match status" value="1"/>
</dbReference>
<dbReference type="InterPro" id="IPR047872">
    <property type="entry name" value="EFG_IV"/>
</dbReference>
<evidence type="ECO:0000256" key="5">
    <source>
        <dbReference type="ARBA" id="ARBA00022917"/>
    </source>
</evidence>
<protein>
    <recommendedName>
        <fullName evidence="2 8">Elongation factor G</fullName>
        <shortName evidence="8">EF-G</shortName>
    </recommendedName>
</protein>
<comment type="function">
    <text evidence="7 8">Catalyzes the GTP-dependent ribosomal translocation step during translation elongation. During this step, the ribosome changes from the pre-translocational (PRE) to the post-translocational (POST) state as the newly formed A-site-bound peptidyl-tRNA and P-site-bound deacylated tRNA move to the P and E sites, respectively. Catalyzes the coordinated movement of the two tRNA molecules, the mRNA and conformational changes in the ribosome.</text>
</comment>
<dbReference type="InterPro" id="IPR004540">
    <property type="entry name" value="Transl_elong_EFG/EF2"/>
</dbReference>
<dbReference type="InterPro" id="IPR000640">
    <property type="entry name" value="EFG_V-like"/>
</dbReference>
<dbReference type="Pfam" id="PF03764">
    <property type="entry name" value="EFG_IV"/>
    <property type="match status" value="1"/>
</dbReference>
<dbReference type="Pfam" id="PF03144">
    <property type="entry name" value="GTP_EFTU_D2"/>
    <property type="match status" value="1"/>
</dbReference>
<dbReference type="SMART" id="SM00889">
    <property type="entry name" value="EFG_IV"/>
    <property type="match status" value="1"/>
</dbReference>
<evidence type="ECO:0000256" key="4">
    <source>
        <dbReference type="ARBA" id="ARBA00022768"/>
    </source>
</evidence>
<evidence type="ECO:0000256" key="7">
    <source>
        <dbReference type="ARBA" id="ARBA00024731"/>
    </source>
</evidence>
<dbReference type="SMART" id="SM00838">
    <property type="entry name" value="EFG_C"/>
    <property type="match status" value="1"/>
</dbReference>
<dbReference type="NCBIfam" id="TIGR00484">
    <property type="entry name" value="EF-G"/>
    <property type="match status" value="1"/>
</dbReference>
<dbReference type="InterPro" id="IPR035647">
    <property type="entry name" value="EFG_III/V"/>
</dbReference>
<reference evidence="10 11" key="1">
    <citation type="submission" date="2024-07" db="EMBL/GenBank/DDBJ databases">
        <title>Isolation, whole-genome sequencing, and annotation of five antibiotic-resistant bacteria from environmental samples.</title>
        <authorList>
            <person name="Bedore T."/>
            <person name="Hudson A.O."/>
            <person name="Kumar G."/>
        </authorList>
    </citation>
    <scope>NUCLEOTIDE SEQUENCE [LARGE SCALE GENOMIC DNA]</scope>
    <source>
        <strain evidence="10 11">RIT844</strain>
    </source>
</reference>
<keyword evidence="3 8" id="KW-0547">Nucleotide-binding</keyword>
<dbReference type="Gene3D" id="3.40.50.300">
    <property type="entry name" value="P-loop containing nucleotide triphosphate hydrolases"/>
    <property type="match status" value="1"/>
</dbReference>
<comment type="similarity">
    <text evidence="1 8">Belongs to the TRAFAC class translation factor GTPase superfamily. Classic translation factor GTPase family. EF-G/EF-2 subfamily.</text>
</comment>
<accession>A0ABV2DZ56</accession>
<dbReference type="PROSITE" id="PS00301">
    <property type="entry name" value="G_TR_1"/>
    <property type="match status" value="1"/>
</dbReference>
<dbReference type="InterPro" id="IPR009022">
    <property type="entry name" value="EFG_III"/>
</dbReference>
<comment type="caution">
    <text evidence="10">The sequence shown here is derived from an EMBL/GenBank/DDBJ whole genome shotgun (WGS) entry which is preliminary data.</text>
</comment>
<dbReference type="CDD" id="cd01434">
    <property type="entry name" value="EFG_mtEFG1_IV"/>
    <property type="match status" value="1"/>
</dbReference>
<dbReference type="Proteomes" id="UP001548992">
    <property type="component" value="Unassembled WGS sequence"/>
</dbReference>
<name>A0ABV2DZ56_9GAMM</name>
<organism evidence="10 11">
    <name type="scientific">Pantoea leporis</name>
    <dbReference type="NCBI Taxonomy" id="2933780"/>
    <lineage>
        <taxon>Bacteria</taxon>
        <taxon>Pseudomonadati</taxon>
        <taxon>Pseudomonadota</taxon>
        <taxon>Gammaproteobacteria</taxon>
        <taxon>Enterobacterales</taxon>
        <taxon>Erwiniaceae</taxon>
        <taxon>Pantoea</taxon>
    </lineage>
</organism>
<gene>
    <name evidence="8 10" type="primary">fusA</name>
    <name evidence="10" type="ORF">ABXV16_11265</name>
</gene>
<dbReference type="SUPFAM" id="SSF52540">
    <property type="entry name" value="P-loop containing nucleoside triphosphate hydrolases"/>
    <property type="match status" value="1"/>
</dbReference>
<dbReference type="InterPro" id="IPR031157">
    <property type="entry name" value="G_TR_CS"/>
</dbReference>
<evidence type="ECO:0000256" key="6">
    <source>
        <dbReference type="ARBA" id="ARBA00023134"/>
    </source>
</evidence>
<keyword evidence="4 8" id="KW-0251">Elongation factor</keyword>
<keyword evidence="8" id="KW-0963">Cytoplasm</keyword>
<dbReference type="PANTHER" id="PTHR43261:SF1">
    <property type="entry name" value="RIBOSOME-RELEASING FACTOR 2, MITOCHONDRIAL"/>
    <property type="match status" value="1"/>
</dbReference>
<comment type="subcellular location">
    <subcellularLocation>
        <location evidence="8">Cytoplasm</location>
    </subcellularLocation>
</comment>
<dbReference type="PRINTS" id="PR00315">
    <property type="entry name" value="ELONGATNFCT"/>
</dbReference>
<dbReference type="InterPro" id="IPR020568">
    <property type="entry name" value="Ribosomal_Su5_D2-typ_SF"/>
</dbReference>
<feature type="binding site" evidence="8">
    <location>
        <begin position="17"/>
        <end position="24"/>
    </location>
    <ligand>
        <name>GTP</name>
        <dbReference type="ChEBI" id="CHEBI:37565"/>
    </ligand>
</feature>
<dbReference type="InterPro" id="IPR004161">
    <property type="entry name" value="EFTu-like_2"/>
</dbReference>
<proteinExistence type="inferred from homology"/>
<dbReference type="Gene3D" id="3.30.230.10">
    <property type="match status" value="1"/>
</dbReference>
<dbReference type="PANTHER" id="PTHR43261">
    <property type="entry name" value="TRANSLATION ELONGATION FACTOR G-RELATED"/>
    <property type="match status" value="1"/>
</dbReference>
<dbReference type="Gene3D" id="3.30.70.240">
    <property type="match status" value="1"/>
</dbReference>
<dbReference type="HAMAP" id="MF_00054_B">
    <property type="entry name" value="EF_G_EF_2_B"/>
    <property type="match status" value="1"/>
</dbReference>
<evidence type="ECO:0000313" key="11">
    <source>
        <dbReference type="Proteomes" id="UP001548992"/>
    </source>
</evidence>
<feature type="binding site" evidence="8">
    <location>
        <begin position="88"/>
        <end position="92"/>
    </location>
    <ligand>
        <name>GTP</name>
        <dbReference type="ChEBI" id="CHEBI:37565"/>
    </ligand>
</feature>